<feature type="domain" description="Anaphase-promoting complex subunit 4 long" evidence="8">
    <location>
        <begin position="280"/>
        <end position="368"/>
    </location>
</feature>
<organism evidence="9 10">
    <name type="scientific">Salpingoeca rosetta (strain ATCC 50818 / BSB-021)</name>
    <dbReference type="NCBI Taxonomy" id="946362"/>
    <lineage>
        <taxon>Eukaryota</taxon>
        <taxon>Choanoflagellata</taxon>
        <taxon>Craspedida</taxon>
        <taxon>Salpingoecidae</taxon>
        <taxon>Salpingoeca</taxon>
    </lineage>
</organism>
<dbReference type="SUPFAM" id="SSF50978">
    <property type="entry name" value="WD40 repeat-like"/>
    <property type="match status" value="1"/>
</dbReference>
<evidence type="ECO:0000259" key="7">
    <source>
        <dbReference type="Pfam" id="PF12894"/>
    </source>
</evidence>
<dbReference type="GO" id="GO:0034399">
    <property type="term" value="C:nuclear periphery"/>
    <property type="evidence" value="ECO:0007669"/>
    <property type="project" value="TreeGrafter"/>
</dbReference>
<reference evidence="9" key="1">
    <citation type="submission" date="2009-08" db="EMBL/GenBank/DDBJ databases">
        <title>Annotation of Salpingoeca rosetta.</title>
        <authorList>
            <consortium name="The Broad Institute Genome Sequencing Platform"/>
            <person name="Russ C."/>
            <person name="Cuomo C."/>
            <person name="Burger G."/>
            <person name="Gray M.W."/>
            <person name="Holland P.W.H."/>
            <person name="King N."/>
            <person name="Lang F.B.F."/>
            <person name="Roger A.J."/>
            <person name="Ruiz-Trillo I."/>
            <person name="Young S.K."/>
            <person name="Zeng Q."/>
            <person name="Gargeya S."/>
            <person name="Alvarado L."/>
            <person name="Berlin A."/>
            <person name="Chapman S.B."/>
            <person name="Chen Z."/>
            <person name="Freedman E."/>
            <person name="Gellesch M."/>
            <person name="Goldberg J."/>
            <person name="Griggs A."/>
            <person name="Gujja S."/>
            <person name="Heilman E."/>
            <person name="Heiman D."/>
            <person name="Howarth C."/>
            <person name="Mehta T."/>
            <person name="Neiman D."/>
            <person name="Pearson M."/>
            <person name="Roberts A."/>
            <person name="Saif S."/>
            <person name="Shea T."/>
            <person name="Shenoy N."/>
            <person name="Sisk P."/>
            <person name="Stolte C."/>
            <person name="Sykes S."/>
            <person name="White J."/>
            <person name="Yandava C."/>
            <person name="Haas B."/>
            <person name="Nusbaum C."/>
            <person name="Birren B."/>
        </authorList>
    </citation>
    <scope>NUCLEOTIDE SEQUENCE</scope>
    <source>
        <strain evidence="9">ATCC 50818</strain>
    </source>
</reference>
<feature type="domain" description="Anaphase-promoting complex subunit 4-like WD40" evidence="7">
    <location>
        <begin position="37"/>
        <end position="125"/>
    </location>
</feature>
<name>F2U1B9_SALR5</name>
<keyword evidence="10" id="KW-1185">Reference proteome</keyword>
<dbReference type="GO" id="GO:0070979">
    <property type="term" value="P:protein K11-linked ubiquitination"/>
    <property type="evidence" value="ECO:0007669"/>
    <property type="project" value="TreeGrafter"/>
</dbReference>
<evidence type="ECO:0000256" key="5">
    <source>
        <dbReference type="ARBA" id="ARBA00023306"/>
    </source>
</evidence>
<keyword evidence="5" id="KW-0131">Cell cycle</keyword>
<dbReference type="Pfam" id="PF12894">
    <property type="entry name" value="ANAPC4_WD40"/>
    <property type="match status" value="1"/>
</dbReference>
<dbReference type="GO" id="GO:0051301">
    <property type="term" value="P:cell division"/>
    <property type="evidence" value="ECO:0007669"/>
    <property type="project" value="UniProtKB-KW"/>
</dbReference>
<dbReference type="Pfam" id="PF12896">
    <property type="entry name" value="ANAPC4"/>
    <property type="match status" value="1"/>
</dbReference>
<dbReference type="eggNOG" id="KOG4640">
    <property type="taxonomic scope" value="Eukaryota"/>
</dbReference>
<evidence type="ECO:0000256" key="3">
    <source>
        <dbReference type="ARBA" id="ARBA00022776"/>
    </source>
</evidence>
<dbReference type="OrthoDB" id="2110451at2759"/>
<dbReference type="AlphaFoldDB" id="F2U1B9"/>
<dbReference type="InterPro" id="IPR036322">
    <property type="entry name" value="WD40_repeat_dom_sf"/>
</dbReference>
<dbReference type="InterPro" id="IPR024977">
    <property type="entry name" value="Apc4-like_WD40_dom"/>
</dbReference>
<gene>
    <name evidence="9" type="ORF">PTSG_02141</name>
</gene>
<dbReference type="KEGG" id="sre:PTSG_02141"/>
<feature type="compositionally biased region" description="Basic and acidic residues" evidence="6">
    <location>
        <begin position="144"/>
        <end position="153"/>
    </location>
</feature>
<dbReference type="InterPro" id="IPR024790">
    <property type="entry name" value="APC4_long_dom"/>
</dbReference>
<dbReference type="PANTHER" id="PTHR13260:SF0">
    <property type="entry name" value="ANAPHASE-PROMOTING COMPLEX SUBUNIT 4"/>
    <property type="match status" value="1"/>
</dbReference>
<keyword evidence="2" id="KW-0132">Cell division</keyword>
<dbReference type="Proteomes" id="UP000007799">
    <property type="component" value="Unassembled WGS sequence"/>
</dbReference>
<dbReference type="InterPro" id="IPR024789">
    <property type="entry name" value="APC4"/>
</dbReference>
<dbReference type="InParanoid" id="F2U1B9"/>
<accession>F2U1B9</accession>
<dbReference type="InterPro" id="IPR015943">
    <property type="entry name" value="WD40/YVTN_repeat-like_dom_sf"/>
</dbReference>
<proteinExistence type="predicted"/>
<feature type="region of interest" description="Disordered" evidence="6">
    <location>
        <begin position="615"/>
        <end position="639"/>
    </location>
</feature>
<evidence type="ECO:0000313" key="10">
    <source>
        <dbReference type="Proteomes" id="UP000007799"/>
    </source>
</evidence>
<sequence>MTRVDAAWVEADEDGLPRSETFSVSERRLGPNGTAVMSWCPRMDLLAIGTAAGRVCLYRHIWQRVWTVPPVEDGVAVTHLHWREDGKVLLVAYGNQTARLYDVEKPTLLHTLSLDGNVTCCDWRTHQINVRDENGSRNSSGRTQQDEPPLRMLKPDRAPLTLRRFAPKFEVPSTVEGEEFVDDTDPAAATDSTFNLLAVGTDAGVVLLFGCGFVLLGHFNCSETDRGNIRGLSLSFESASLAITHDGADNNIVTQQVSLEGVCSNVEEMLSFCVVQRSCSATIKYLECTLECMKATWHSFLLDLDDRFSAFLRDTAPGVKLHDELLVLLVTGTTQSLELQAFLTRELGRRSLQNMVTELRDSFISLEEGCTEEALWQVVKGTVETPAPSKFDVAAALMLLEDEGAVVCDEGTGMYKLNCPAGDANLKEVERVVGTLGRHVLEQSLVDCLPPLQTGLQDVLTEKQTQVNAHLQTLSSHPLGSSTEVHRVLLLSATQHDVVVLEQSGSDDLRAARLQFGDDIAVLAAQLYDDDQVAAVIQLRQQDLVFCLFEYAEHLEAITADDLQGLDSLDIASLDDVSFRRLTTLPSPSVSLAVGAGRQLGAVCSSREHFVVLDLGADDEDDDDDEEEDEEGDESESDE</sequence>
<evidence type="ECO:0000259" key="8">
    <source>
        <dbReference type="Pfam" id="PF12896"/>
    </source>
</evidence>
<dbReference type="GO" id="GO:0005680">
    <property type="term" value="C:anaphase-promoting complex"/>
    <property type="evidence" value="ECO:0007669"/>
    <property type="project" value="InterPro"/>
</dbReference>
<keyword evidence="3" id="KW-0498">Mitosis</keyword>
<dbReference type="STRING" id="946362.F2U1B9"/>
<keyword evidence="4" id="KW-0833">Ubl conjugation pathway</keyword>
<evidence type="ECO:0000313" key="9">
    <source>
        <dbReference type="EMBL" id="EGD81421.1"/>
    </source>
</evidence>
<protein>
    <recommendedName>
        <fullName evidence="1">Anaphase-promoting complex subunit 4</fullName>
    </recommendedName>
</protein>
<dbReference type="GeneID" id="16077217"/>
<evidence type="ECO:0000256" key="4">
    <source>
        <dbReference type="ARBA" id="ARBA00022786"/>
    </source>
</evidence>
<evidence type="ECO:0000256" key="1">
    <source>
        <dbReference type="ARBA" id="ARBA00016067"/>
    </source>
</evidence>
<dbReference type="PANTHER" id="PTHR13260">
    <property type="entry name" value="ANAPHASE PROMOTING COMPLEX SUBUNIT 4 APC4"/>
    <property type="match status" value="1"/>
</dbReference>
<feature type="region of interest" description="Disordered" evidence="6">
    <location>
        <begin position="132"/>
        <end position="153"/>
    </location>
</feature>
<dbReference type="RefSeq" id="XP_004996625.1">
    <property type="nucleotide sequence ID" value="XM_004996568.1"/>
</dbReference>
<evidence type="ECO:0000256" key="2">
    <source>
        <dbReference type="ARBA" id="ARBA00022618"/>
    </source>
</evidence>
<feature type="compositionally biased region" description="Acidic residues" evidence="6">
    <location>
        <begin position="616"/>
        <end position="639"/>
    </location>
</feature>
<dbReference type="EMBL" id="GL832959">
    <property type="protein sequence ID" value="EGD81421.1"/>
    <property type="molecule type" value="Genomic_DNA"/>
</dbReference>
<dbReference type="GO" id="GO:0031145">
    <property type="term" value="P:anaphase-promoting complex-dependent catabolic process"/>
    <property type="evidence" value="ECO:0007669"/>
    <property type="project" value="InterPro"/>
</dbReference>
<dbReference type="Gene3D" id="2.130.10.10">
    <property type="entry name" value="YVTN repeat-like/Quinoprotein amine dehydrogenase"/>
    <property type="match status" value="1"/>
</dbReference>
<evidence type="ECO:0000256" key="6">
    <source>
        <dbReference type="SAM" id="MobiDB-lite"/>
    </source>
</evidence>